<dbReference type="Proteomes" id="UP000799778">
    <property type="component" value="Unassembled WGS sequence"/>
</dbReference>
<dbReference type="RefSeq" id="XP_033377874.1">
    <property type="nucleotide sequence ID" value="XM_033526251.1"/>
</dbReference>
<dbReference type="InterPro" id="IPR011333">
    <property type="entry name" value="SKP1/BTB/POZ_sf"/>
</dbReference>
<dbReference type="AlphaFoldDB" id="A0A6A5X8Z1"/>
<organism evidence="1 2">
    <name type="scientific">Aaosphaeria arxii CBS 175.79</name>
    <dbReference type="NCBI Taxonomy" id="1450172"/>
    <lineage>
        <taxon>Eukaryota</taxon>
        <taxon>Fungi</taxon>
        <taxon>Dikarya</taxon>
        <taxon>Ascomycota</taxon>
        <taxon>Pezizomycotina</taxon>
        <taxon>Dothideomycetes</taxon>
        <taxon>Pleosporomycetidae</taxon>
        <taxon>Pleosporales</taxon>
        <taxon>Pleosporales incertae sedis</taxon>
        <taxon>Aaosphaeria</taxon>
    </lineage>
</organism>
<dbReference type="GeneID" id="54283648"/>
<accession>A0A6A5X8Z1</accession>
<protein>
    <recommendedName>
        <fullName evidence="3">BTB domain-containing protein</fullName>
    </recommendedName>
</protein>
<evidence type="ECO:0008006" key="3">
    <source>
        <dbReference type="Google" id="ProtNLM"/>
    </source>
</evidence>
<reference evidence="1" key="1">
    <citation type="journal article" date="2020" name="Stud. Mycol.">
        <title>101 Dothideomycetes genomes: a test case for predicting lifestyles and emergence of pathogens.</title>
        <authorList>
            <person name="Haridas S."/>
            <person name="Albert R."/>
            <person name="Binder M."/>
            <person name="Bloem J."/>
            <person name="Labutti K."/>
            <person name="Salamov A."/>
            <person name="Andreopoulos B."/>
            <person name="Baker S."/>
            <person name="Barry K."/>
            <person name="Bills G."/>
            <person name="Bluhm B."/>
            <person name="Cannon C."/>
            <person name="Castanera R."/>
            <person name="Culley D."/>
            <person name="Daum C."/>
            <person name="Ezra D."/>
            <person name="Gonzalez J."/>
            <person name="Henrissat B."/>
            <person name="Kuo A."/>
            <person name="Liang C."/>
            <person name="Lipzen A."/>
            <person name="Lutzoni F."/>
            <person name="Magnuson J."/>
            <person name="Mondo S."/>
            <person name="Nolan M."/>
            <person name="Ohm R."/>
            <person name="Pangilinan J."/>
            <person name="Park H.-J."/>
            <person name="Ramirez L."/>
            <person name="Alfaro M."/>
            <person name="Sun H."/>
            <person name="Tritt A."/>
            <person name="Yoshinaga Y."/>
            <person name="Zwiers L.-H."/>
            <person name="Turgeon B."/>
            <person name="Goodwin S."/>
            <person name="Spatafora J."/>
            <person name="Crous P."/>
            <person name="Grigoriev I."/>
        </authorList>
    </citation>
    <scope>NUCLEOTIDE SEQUENCE</scope>
    <source>
        <strain evidence="1">CBS 175.79</strain>
    </source>
</reference>
<dbReference type="Gene3D" id="3.30.710.10">
    <property type="entry name" value="Potassium Channel Kv1.1, Chain A"/>
    <property type="match status" value="1"/>
</dbReference>
<gene>
    <name evidence="1" type="ORF">BU24DRAFT_414852</name>
</gene>
<evidence type="ECO:0000313" key="2">
    <source>
        <dbReference type="Proteomes" id="UP000799778"/>
    </source>
</evidence>
<name>A0A6A5X8Z1_9PLEO</name>
<dbReference type="EMBL" id="ML978078">
    <property type="protein sequence ID" value="KAF2009535.1"/>
    <property type="molecule type" value="Genomic_DNA"/>
</dbReference>
<keyword evidence="2" id="KW-1185">Reference proteome</keyword>
<sequence>MSSVARTPESPFPSDEAPAETSVVIQVPRSVIPLLRGLAVIVKSGECAWLLPTDLLKSHSKFFDKLLTGDHGVTEINLPHDFDSGTFPLFVEYILTGKCIMKCGSADWNMFELEPSGLSPSGSSEASWNIKATIWLYVLAFRLGASKLMNIAMKWIYGFWAELPGINFIFAPYLYAKVASYACEGWQGQTSPLRDLVYHFIFENWKRKDLFEENREAWKEFFQHHPELCVRLAVDSDQPVEYRREENIGSRNLKLYLVKEE</sequence>
<proteinExistence type="predicted"/>
<evidence type="ECO:0000313" key="1">
    <source>
        <dbReference type="EMBL" id="KAF2009535.1"/>
    </source>
</evidence>